<keyword evidence="4" id="KW-1185">Reference proteome</keyword>
<sequence length="209" mass="23587">MTHSALGSFQLCQPCLLCQVSSAASKQPICDGCHRDLPWRRDTRWVQDLAVQIAFDYAWPMDRLIHLYKYQDRLDLMAVLQFGLTQLQRPDVDALLAVPLSDTRLRERGFNQSHELAKRLAQTWKIPVWAGITRLDGLRQKGLSRSERLQNVANVFGLEGRGGQPLPARVALIDDVLTTGSTLLSLTQFLKQHGVQQVEAMVIASRQTK</sequence>
<evidence type="ECO:0000256" key="1">
    <source>
        <dbReference type="ARBA" id="ARBA00008007"/>
    </source>
</evidence>
<name>A0A345P8I0_9GAMM</name>
<evidence type="ECO:0000259" key="2">
    <source>
        <dbReference type="Pfam" id="PF00156"/>
    </source>
</evidence>
<dbReference type="CDD" id="cd06223">
    <property type="entry name" value="PRTases_typeI"/>
    <property type="match status" value="1"/>
</dbReference>
<dbReference type="Pfam" id="PF00156">
    <property type="entry name" value="Pribosyltran"/>
    <property type="match status" value="1"/>
</dbReference>
<dbReference type="RefSeq" id="WP_114899697.1">
    <property type="nucleotide sequence ID" value="NZ_CP031222.1"/>
</dbReference>
<evidence type="ECO:0000313" key="4">
    <source>
        <dbReference type="Proteomes" id="UP000253940"/>
    </source>
</evidence>
<dbReference type="InterPro" id="IPR029057">
    <property type="entry name" value="PRTase-like"/>
</dbReference>
<comment type="similarity">
    <text evidence="1">Belongs to the ComF/GntX family.</text>
</comment>
<dbReference type="Proteomes" id="UP000253940">
    <property type="component" value="Chromosome"/>
</dbReference>
<dbReference type="AlphaFoldDB" id="A0A345P8I0"/>
<dbReference type="SUPFAM" id="SSF53271">
    <property type="entry name" value="PRTase-like"/>
    <property type="match status" value="1"/>
</dbReference>
<accession>A0A345P8I0</accession>
<dbReference type="InterPro" id="IPR051910">
    <property type="entry name" value="ComF/GntX_DNA_util-trans"/>
</dbReference>
<proteinExistence type="inferred from homology"/>
<feature type="domain" description="Phosphoribosyltransferase" evidence="2">
    <location>
        <begin position="169"/>
        <end position="207"/>
    </location>
</feature>
<dbReference type="EMBL" id="CP031222">
    <property type="protein sequence ID" value="AXI03589.1"/>
    <property type="molecule type" value="Genomic_DNA"/>
</dbReference>
<reference evidence="3 4" key="1">
    <citation type="submission" date="2018-07" db="EMBL/GenBank/DDBJ databases">
        <title>Genome sequencing of Moraxellaceae gen. HYN0046.</title>
        <authorList>
            <person name="Kim M."/>
            <person name="Yi H."/>
        </authorList>
    </citation>
    <scope>NUCLEOTIDE SEQUENCE [LARGE SCALE GENOMIC DNA]</scope>
    <source>
        <strain evidence="3 4">HYN0046</strain>
    </source>
</reference>
<gene>
    <name evidence="3" type="ORF">HYN46_12560</name>
</gene>
<dbReference type="PANTHER" id="PTHR47505">
    <property type="entry name" value="DNA UTILIZATION PROTEIN YHGH"/>
    <property type="match status" value="1"/>
</dbReference>
<dbReference type="PANTHER" id="PTHR47505:SF1">
    <property type="entry name" value="DNA UTILIZATION PROTEIN YHGH"/>
    <property type="match status" value="1"/>
</dbReference>
<dbReference type="OrthoDB" id="9793412at2"/>
<dbReference type="Gene3D" id="3.40.50.2020">
    <property type="match status" value="1"/>
</dbReference>
<protein>
    <submittedName>
        <fullName evidence="3">ComF family protein</fullName>
    </submittedName>
</protein>
<dbReference type="KEGG" id="mbah:HYN46_12560"/>
<evidence type="ECO:0000313" key="3">
    <source>
        <dbReference type="EMBL" id="AXI03589.1"/>
    </source>
</evidence>
<organism evidence="3 4">
    <name type="scientific">Aquirhabdus parva</name>
    <dbReference type="NCBI Taxonomy" id="2283318"/>
    <lineage>
        <taxon>Bacteria</taxon>
        <taxon>Pseudomonadati</taxon>
        <taxon>Pseudomonadota</taxon>
        <taxon>Gammaproteobacteria</taxon>
        <taxon>Moraxellales</taxon>
        <taxon>Moraxellaceae</taxon>
        <taxon>Aquirhabdus</taxon>
    </lineage>
</organism>
<dbReference type="InterPro" id="IPR000836">
    <property type="entry name" value="PRTase_dom"/>
</dbReference>